<dbReference type="STRING" id="254877.A0A1V6SHU4"/>
<dbReference type="Gene3D" id="3.90.1150.160">
    <property type="match status" value="1"/>
</dbReference>
<dbReference type="FunFam" id="4.10.280.50:FF:000001">
    <property type="entry name" value="Glutamate decarboxylase"/>
    <property type="match status" value="1"/>
</dbReference>
<dbReference type="GO" id="GO:0004351">
    <property type="term" value="F:glutamate decarboxylase activity"/>
    <property type="evidence" value="ECO:0007669"/>
    <property type="project" value="UniProtKB-EC"/>
</dbReference>
<dbReference type="OrthoDB" id="5152799at2759"/>
<evidence type="ECO:0000256" key="3">
    <source>
        <dbReference type="ARBA" id="ARBA00012421"/>
    </source>
</evidence>
<comment type="caution">
    <text evidence="9">The sequence shown here is derived from an EMBL/GenBank/DDBJ whole genome shotgun (WGS) entry which is preliminary data.</text>
</comment>
<dbReference type="EMBL" id="MLQL01000047">
    <property type="protein sequence ID" value="OQE13458.1"/>
    <property type="molecule type" value="Genomic_DNA"/>
</dbReference>
<evidence type="ECO:0000313" key="9">
    <source>
        <dbReference type="EMBL" id="OQE13458.1"/>
    </source>
</evidence>
<dbReference type="GO" id="GO:0005829">
    <property type="term" value="C:cytosol"/>
    <property type="evidence" value="ECO:0007669"/>
    <property type="project" value="TreeGrafter"/>
</dbReference>
<dbReference type="AlphaFoldDB" id="A0A1V6SHU4"/>
<dbReference type="InterPro" id="IPR002129">
    <property type="entry name" value="PyrdxlP-dep_de-COase"/>
</dbReference>
<dbReference type="NCBIfam" id="TIGR01788">
    <property type="entry name" value="Glu-decarb-GAD"/>
    <property type="match status" value="1"/>
</dbReference>
<dbReference type="EC" id="4.1.1.15" evidence="3 8"/>
<evidence type="ECO:0000256" key="8">
    <source>
        <dbReference type="RuleBase" id="RU361171"/>
    </source>
</evidence>
<evidence type="ECO:0000256" key="7">
    <source>
        <dbReference type="RuleBase" id="RU000382"/>
    </source>
</evidence>
<keyword evidence="8" id="KW-0210">Decarboxylase</keyword>
<dbReference type="GO" id="GO:0030170">
    <property type="term" value="F:pyridoxal phosphate binding"/>
    <property type="evidence" value="ECO:0007669"/>
    <property type="project" value="InterPro"/>
</dbReference>
<dbReference type="InterPro" id="IPR010107">
    <property type="entry name" value="Glutamate_decarboxylase"/>
</dbReference>
<organism evidence="9 10">
    <name type="scientific">Penicillium flavigenum</name>
    <dbReference type="NCBI Taxonomy" id="254877"/>
    <lineage>
        <taxon>Eukaryota</taxon>
        <taxon>Fungi</taxon>
        <taxon>Dikarya</taxon>
        <taxon>Ascomycota</taxon>
        <taxon>Pezizomycotina</taxon>
        <taxon>Eurotiomycetes</taxon>
        <taxon>Eurotiomycetidae</taxon>
        <taxon>Eurotiales</taxon>
        <taxon>Aspergillaceae</taxon>
        <taxon>Penicillium</taxon>
    </lineage>
</organism>
<dbReference type="InterPro" id="IPR015424">
    <property type="entry name" value="PyrdxlP-dep_Trfase"/>
</dbReference>
<evidence type="ECO:0000256" key="4">
    <source>
        <dbReference type="ARBA" id="ARBA00022898"/>
    </source>
</evidence>
<dbReference type="PANTHER" id="PTHR43321:SF6">
    <property type="entry name" value="GLUTAMATE DECARBOXYLASE"/>
    <property type="match status" value="1"/>
</dbReference>
<evidence type="ECO:0000256" key="1">
    <source>
        <dbReference type="ARBA" id="ARBA00001933"/>
    </source>
</evidence>
<dbReference type="GO" id="GO:0006538">
    <property type="term" value="P:L-glutamate catabolic process"/>
    <property type="evidence" value="ECO:0007669"/>
    <property type="project" value="TreeGrafter"/>
</dbReference>
<protein>
    <recommendedName>
        <fullName evidence="3 8">Glutamate decarboxylase</fullName>
        <ecNumber evidence="3 8">4.1.1.15</ecNumber>
    </recommendedName>
</protein>
<dbReference type="Proteomes" id="UP000191342">
    <property type="component" value="Unassembled WGS sequence"/>
</dbReference>
<dbReference type="SUPFAM" id="SSF53383">
    <property type="entry name" value="PLP-dependent transferases"/>
    <property type="match status" value="1"/>
</dbReference>
<comment type="similarity">
    <text evidence="2 7">Belongs to the group II decarboxylase family.</text>
</comment>
<name>A0A1V6SHU4_9EURO</name>
<gene>
    <name evidence="9" type="ORF">PENFLA_c047G11092</name>
</gene>
<proteinExistence type="inferred from homology"/>
<dbReference type="Gene3D" id="3.40.640.10">
    <property type="entry name" value="Type I PLP-dependent aspartate aminotransferase-like (Major domain)"/>
    <property type="match status" value="1"/>
</dbReference>
<feature type="modified residue" description="N6-(pyridoxal phosphate)lysine" evidence="6">
    <location>
        <position position="276"/>
    </location>
</feature>
<comment type="cofactor">
    <cofactor evidence="1 6 7">
        <name>pyridoxal 5'-phosphate</name>
        <dbReference type="ChEBI" id="CHEBI:597326"/>
    </cofactor>
</comment>
<evidence type="ECO:0000256" key="5">
    <source>
        <dbReference type="ARBA" id="ARBA00023239"/>
    </source>
</evidence>
<keyword evidence="10" id="KW-1185">Reference proteome</keyword>
<dbReference type="InterPro" id="IPR015421">
    <property type="entry name" value="PyrdxlP-dep_Trfase_major"/>
</dbReference>
<dbReference type="PANTHER" id="PTHR43321">
    <property type="entry name" value="GLUTAMATE DECARBOXYLASE"/>
    <property type="match status" value="1"/>
</dbReference>
<reference evidence="10" key="1">
    <citation type="journal article" date="2017" name="Nat. Microbiol.">
        <title>Global analysis of biosynthetic gene clusters reveals vast potential of secondary metabolite production in Penicillium species.</title>
        <authorList>
            <person name="Nielsen J.C."/>
            <person name="Grijseels S."/>
            <person name="Prigent S."/>
            <person name="Ji B."/>
            <person name="Dainat J."/>
            <person name="Nielsen K.F."/>
            <person name="Frisvad J.C."/>
            <person name="Workman M."/>
            <person name="Nielsen J."/>
        </authorList>
    </citation>
    <scope>NUCLEOTIDE SEQUENCE [LARGE SCALE GENOMIC DNA]</scope>
    <source>
        <strain evidence="10">IBT 14082</strain>
    </source>
</reference>
<accession>A0A1V6SHU4</accession>
<keyword evidence="4 6" id="KW-0663">Pyridoxal phosphate</keyword>
<evidence type="ECO:0000256" key="6">
    <source>
        <dbReference type="PIRSR" id="PIRSR602129-50"/>
    </source>
</evidence>
<dbReference type="Pfam" id="PF00282">
    <property type="entry name" value="Pyridoxal_deC"/>
    <property type="match status" value="2"/>
</dbReference>
<keyword evidence="5 7" id="KW-0456">Lyase</keyword>
<sequence length="482" mass="53537">MGSIEELSKLSGQSDCSYVYGSRFAARPLPSHQLPDGGMPKDVAYQLIKDDLTLDGQPILNLASFVTTYMEDEALKLLAESANKNIIDHEEYPKSVEIEHRCLNILADLFHSPISDGAPTAFGTSCIGSSEAIMIATLAMKKRWEINRKAQGKDASNPNLIMSSGVQVCWEKAARYFDITEKLVPCTKTRYVIDPVQAVNMVDENTIGICAILGTTYTGQYEDVQAISELLIEKGLDTPIHVDAASGGFVAPFVNPNLVWDFKLPNVVSINVSGHKYGLVSTVINHPNSNYPITAQYPDLQQVYPGIGWALWRSPEYLPEELVFNIDYLGAEQLNFTMNFSKPASHIIAQYYQLIRLGRSGYTSIMRNLTRTADYLTSQLKEMGFVIMSEGGGQGLPVVAFRLSSTQNAFLDEWALARKLRERGWIVPAYTMAADCETMGMMRVVVRTDFSMGRCMSLVQDVRDSLRSLAGSEIQNIQRYQA</sequence>
<comment type="catalytic activity">
    <reaction evidence="8">
        <text>L-glutamate + H(+) = 4-aminobutanoate + CO2</text>
        <dbReference type="Rhea" id="RHEA:17785"/>
        <dbReference type="ChEBI" id="CHEBI:15378"/>
        <dbReference type="ChEBI" id="CHEBI:16526"/>
        <dbReference type="ChEBI" id="CHEBI:29985"/>
        <dbReference type="ChEBI" id="CHEBI:59888"/>
        <dbReference type="EC" id="4.1.1.15"/>
    </reaction>
</comment>
<evidence type="ECO:0000256" key="2">
    <source>
        <dbReference type="ARBA" id="ARBA00009533"/>
    </source>
</evidence>
<dbReference type="Gene3D" id="4.10.280.50">
    <property type="match status" value="1"/>
</dbReference>
<evidence type="ECO:0000313" key="10">
    <source>
        <dbReference type="Proteomes" id="UP000191342"/>
    </source>
</evidence>